<dbReference type="RefSeq" id="WP_283431246.1">
    <property type="nucleotide sequence ID" value="NZ_FXUG01000001.1"/>
</dbReference>
<dbReference type="Gene3D" id="2.40.30.170">
    <property type="match status" value="1"/>
</dbReference>
<dbReference type="EMBL" id="FXUG01000001">
    <property type="protein sequence ID" value="SMP44271.1"/>
    <property type="molecule type" value="Genomic_DNA"/>
</dbReference>
<keyword evidence="1" id="KW-0175">Coiled coil</keyword>
<sequence>MSIFYKLLAAIGFCILVVLLMIAGKPMFGQQDGTALPPAVARTHVRVAATGSIAAPDLQSTFRGEIRARRQSELSIRRSGLLAEVLVHEGDRVIQGEVLARLNMSDLDVREQMADAEVDAATATATEAVAGPRYQTLNAAAARVRQLKAKLNSAKNSLDRQRQLSTRQVGTAQELDEAEFMVAELEASLAASTAELEELNEGTRSEQILAAQAKREAAIASRNQLRVDRQDSQIIAPYSGVIANRFVDEGEMVSPGQPVLMLLEADPVEAHFGVPVNITAGWETGSVKTITVNDRPFQGTLVRMQPQVDSVTRTRGVDFEIAAPQGQPDLLNSIFIGQTATLNVPFAKPSSSVIQDDGKLQFWTPTNALIRGTRGLWSVYIAASDSDEDASFATIARRDVRVVQTAGPLSRVEGFVRPGEWLVTGGVQRLGPGVPVQIATQNVDNDIAPATLREPASLPTSLKRQVADP</sequence>
<dbReference type="InterPro" id="IPR058625">
    <property type="entry name" value="MdtA-like_BSH"/>
</dbReference>
<proteinExistence type="predicted"/>
<evidence type="ECO:0000259" key="2">
    <source>
        <dbReference type="Pfam" id="PF25876"/>
    </source>
</evidence>
<dbReference type="InterPro" id="IPR058624">
    <property type="entry name" value="MdtA-like_HH"/>
</dbReference>
<keyword evidence="5" id="KW-1185">Reference proteome</keyword>
<feature type="domain" description="Multidrug resistance protein MdtA-like alpha-helical hairpin" evidence="2">
    <location>
        <begin position="137"/>
        <end position="197"/>
    </location>
</feature>
<dbReference type="Gene3D" id="2.40.50.100">
    <property type="match status" value="2"/>
</dbReference>
<dbReference type="Pfam" id="PF25876">
    <property type="entry name" value="HH_MFP_RND"/>
    <property type="match status" value="1"/>
</dbReference>
<evidence type="ECO:0000259" key="3">
    <source>
        <dbReference type="Pfam" id="PF25917"/>
    </source>
</evidence>
<comment type="caution">
    <text evidence="4">The sequence shown here is derived from an EMBL/GenBank/DDBJ whole genome shotgun (WGS) entry which is preliminary data.</text>
</comment>
<evidence type="ECO:0000313" key="5">
    <source>
        <dbReference type="Proteomes" id="UP001158067"/>
    </source>
</evidence>
<dbReference type="Gene3D" id="1.10.287.470">
    <property type="entry name" value="Helix hairpin bin"/>
    <property type="match status" value="3"/>
</dbReference>
<feature type="coiled-coil region" evidence="1">
    <location>
        <begin position="137"/>
        <end position="202"/>
    </location>
</feature>
<name>A0ABY1PRY4_9BACT</name>
<dbReference type="PANTHER" id="PTHR30438:SF2">
    <property type="entry name" value="MEMBRANE PROTEIN"/>
    <property type="match status" value="1"/>
</dbReference>
<organism evidence="4 5">
    <name type="scientific">Neorhodopirellula lusitana</name>
    <dbReference type="NCBI Taxonomy" id="445327"/>
    <lineage>
        <taxon>Bacteria</taxon>
        <taxon>Pseudomonadati</taxon>
        <taxon>Planctomycetota</taxon>
        <taxon>Planctomycetia</taxon>
        <taxon>Pirellulales</taxon>
        <taxon>Pirellulaceae</taxon>
        <taxon>Neorhodopirellula</taxon>
    </lineage>
</organism>
<dbReference type="Pfam" id="PF25917">
    <property type="entry name" value="BSH_RND"/>
    <property type="match status" value="1"/>
</dbReference>
<protein>
    <submittedName>
        <fullName evidence="4">HlyD family secretion protein</fullName>
    </submittedName>
</protein>
<dbReference type="PANTHER" id="PTHR30438">
    <property type="entry name" value="36 KDA ANTIGEN-RELATED"/>
    <property type="match status" value="1"/>
</dbReference>
<dbReference type="Gene3D" id="2.40.420.20">
    <property type="match status" value="1"/>
</dbReference>
<evidence type="ECO:0000313" key="4">
    <source>
        <dbReference type="EMBL" id="SMP44271.1"/>
    </source>
</evidence>
<dbReference type="Proteomes" id="UP001158067">
    <property type="component" value="Unassembled WGS sequence"/>
</dbReference>
<dbReference type="SUPFAM" id="SSF111369">
    <property type="entry name" value="HlyD-like secretion proteins"/>
    <property type="match status" value="2"/>
</dbReference>
<feature type="domain" description="Multidrug resistance protein MdtA-like barrel-sandwich hybrid" evidence="3">
    <location>
        <begin position="73"/>
        <end position="262"/>
    </location>
</feature>
<evidence type="ECO:0000256" key="1">
    <source>
        <dbReference type="SAM" id="Coils"/>
    </source>
</evidence>
<gene>
    <name evidence="4" type="ORF">SAMN06265222_1011107</name>
</gene>
<reference evidence="4 5" key="1">
    <citation type="submission" date="2017-05" db="EMBL/GenBank/DDBJ databases">
        <authorList>
            <person name="Varghese N."/>
            <person name="Submissions S."/>
        </authorList>
    </citation>
    <scope>NUCLEOTIDE SEQUENCE [LARGE SCALE GENOMIC DNA]</scope>
    <source>
        <strain evidence="4 5">DSM 25457</strain>
    </source>
</reference>
<accession>A0ABY1PRY4</accession>